<evidence type="ECO:0008006" key="4">
    <source>
        <dbReference type="Google" id="ProtNLM"/>
    </source>
</evidence>
<dbReference type="RefSeq" id="WP_345140351.1">
    <property type="nucleotide sequence ID" value="NZ_BAABDU010000003.1"/>
</dbReference>
<dbReference type="EMBL" id="BAABDU010000003">
    <property type="protein sequence ID" value="GAA3758921.1"/>
    <property type="molecule type" value="Genomic_DNA"/>
</dbReference>
<keyword evidence="1" id="KW-0472">Membrane</keyword>
<keyword evidence="1" id="KW-0812">Transmembrane</keyword>
<proteinExistence type="predicted"/>
<accession>A0ABP7GAJ5</accession>
<reference evidence="3" key="1">
    <citation type="journal article" date="2019" name="Int. J. Syst. Evol. Microbiol.">
        <title>The Global Catalogue of Microorganisms (GCM) 10K type strain sequencing project: providing services to taxonomists for standard genome sequencing and annotation.</title>
        <authorList>
            <consortium name="The Broad Institute Genomics Platform"/>
            <consortium name="The Broad Institute Genome Sequencing Center for Infectious Disease"/>
            <person name="Wu L."/>
            <person name="Ma J."/>
        </authorList>
    </citation>
    <scope>NUCLEOTIDE SEQUENCE [LARGE SCALE GENOMIC DNA]</scope>
    <source>
        <strain evidence="3">JCM 17337</strain>
    </source>
</reference>
<evidence type="ECO:0000313" key="3">
    <source>
        <dbReference type="Proteomes" id="UP001500748"/>
    </source>
</evidence>
<comment type="caution">
    <text evidence="2">The sequence shown here is derived from an EMBL/GenBank/DDBJ whole genome shotgun (WGS) entry which is preliminary data.</text>
</comment>
<keyword evidence="3" id="KW-1185">Reference proteome</keyword>
<protein>
    <recommendedName>
        <fullName evidence="4">DKNYY family protein</fullName>
    </recommendedName>
</protein>
<feature type="transmembrane region" description="Helical" evidence="1">
    <location>
        <begin position="6"/>
        <end position="28"/>
    </location>
</feature>
<gene>
    <name evidence="2" type="ORF">GCM10022423_07000</name>
</gene>
<evidence type="ECO:0000256" key="1">
    <source>
        <dbReference type="SAM" id="Phobius"/>
    </source>
</evidence>
<keyword evidence="1" id="KW-1133">Transmembrane helix</keyword>
<name>A0ABP7GAJ5_9FLAO</name>
<evidence type="ECO:0000313" key="2">
    <source>
        <dbReference type="EMBL" id="GAA3758921.1"/>
    </source>
</evidence>
<sequence length="248" mass="28257">MAKFLLAGLILALIASIIPMMIPFYGLLLSTTPMGLMKDKNLNEKYRAQIVGYSVMTTPWLEVIEKKGVIEKRIFKCTDSQILDDNPDVKIRWAKDILFKSETDTTLTLTLFYGGPNKTLAFNKKTGEILAQKPDINELSKKYGGTWYSETDKTYITFYFETGLDYATVNSWTGDIDKKENIDAYKAFIKDGKLILPAENSDHHAPYCEISIENNLLIYKCNQALNFSDNYLNTKKPLSVTKFKHITD</sequence>
<dbReference type="Proteomes" id="UP001500748">
    <property type="component" value="Unassembled WGS sequence"/>
</dbReference>
<organism evidence="2 3">
    <name type="scientific">Flavobacterium ginsengiterrae</name>
    <dbReference type="NCBI Taxonomy" id="871695"/>
    <lineage>
        <taxon>Bacteria</taxon>
        <taxon>Pseudomonadati</taxon>
        <taxon>Bacteroidota</taxon>
        <taxon>Flavobacteriia</taxon>
        <taxon>Flavobacteriales</taxon>
        <taxon>Flavobacteriaceae</taxon>
        <taxon>Flavobacterium</taxon>
    </lineage>
</organism>